<keyword evidence="11" id="KW-0067">ATP-binding</keyword>
<dbReference type="InterPro" id="IPR005702">
    <property type="entry name" value="Wzc-like_C"/>
</dbReference>
<feature type="domain" description="AAA" evidence="19">
    <location>
        <begin position="555"/>
        <end position="668"/>
    </location>
</feature>
<evidence type="ECO:0000259" key="18">
    <source>
        <dbReference type="Pfam" id="PF02706"/>
    </source>
</evidence>
<reference evidence="21 22" key="1">
    <citation type="journal article" date="2014" name="Nature">
        <title>An environmental bacterial taxon with a large and distinct metabolic repertoire.</title>
        <authorList>
            <person name="Wilson M.C."/>
            <person name="Mori T."/>
            <person name="Ruckert C."/>
            <person name="Uria A.R."/>
            <person name="Helf M.J."/>
            <person name="Takada K."/>
            <person name="Gernert C."/>
            <person name="Steffens U.A."/>
            <person name="Heycke N."/>
            <person name="Schmitt S."/>
            <person name="Rinke C."/>
            <person name="Helfrich E.J."/>
            <person name="Brachmann A.O."/>
            <person name="Gurgui C."/>
            <person name="Wakimoto T."/>
            <person name="Kracht M."/>
            <person name="Crusemann M."/>
            <person name="Hentschel U."/>
            <person name="Abe I."/>
            <person name="Matsunaga S."/>
            <person name="Kalinowski J."/>
            <person name="Takeyama H."/>
            <person name="Piel J."/>
        </authorList>
    </citation>
    <scope>NUCLEOTIDE SEQUENCE [LARGE SCALE GENOMIC DNA]</scope>
    <source>
        <strain evidence="22">TSY2</strain>
    </source>
</reference>
<dbReference type="InterPro" id="IPR025669">
    <property type="entry name" value="AAA_dom"/>
</dbReference>
<feature type="domain" description="Tyrosine-protein kinase G-rich" evidence="20">
    <location>
        <begin position="408"/>
        <end position="478"/>
    </location>
</feature>
<dbReference type="GO" id="GO:0004715">
    <property type="term" value="F:non-membrane spanning protein tyrosine kinase activity"/>
    <property type="evidence" value="ECO:0007669"/>
    <property type="project" value="UniProtKB-EC"/>
</dbReference>
<keyword evidence="12 17" id="KW-1133">Transmembrane helix</keyword>
<keyword evidence="13 17" id="KW-0472">Membrane</keyword>
<comment type="catalytic activity">
    <reaction evidence="15">
        <text>L-tyrosyl-[protein] + ATP = O-phospho-L-tyrosyl-[protein] + ADP + H(+)</text>
        <dbReference type="Rhea" id="RHEA:10596"/>
        <dbReference type="Rhea" id="RHEA-COMP:10136"/>
        <dbReference type="Rhea" id="RHEA-COMP:20101"/>
        <dbReference type="ChEBI" id="CHEBI:15378"/>
        <dbReference type="ChEBI" id="CHEBI:30616"/>
        <dbReference type="ChEBI" id="CHEBI:46858"/>
        <dbReference type="ChEBI" id="CHEBI:61978"/>
        <dbReference type="ChEBI" id="CHEBI:456216"/>
        <dbReference type="EC" id="2.7.10.2"/>
    </reaction>
</comment>
<proteinExistence type="inferred from homology"/>
<keyword evidence="16" id="KW-0175">Coiled coil</keyword>
<dbReference type="PANTHER" id="PTHR32309">
    <property type="entry name" value="TYROSINE-PROTEIN KINASE"/>
    <property type="match status" value="1"/>
</dbReference>
<dbReference type="Pfam" id="PF13807">
    <property type="entry name" value="GNVR"/>
    <property type="match status" value="1"/>
</dbReference>
<keyword evidence="7" id="KW-0808">Transferase</keyword>
<evidence type="ECO:0000256" key="17">
    <source>
        <dbReference type="SAM" id="Phobius"/>
    </source>
</evidence>
<dbReference type="CDD" id="cd05387">
    <property type="entry name" value="BY-kinase"/>
    <property type="match status" value="1"/>
</dbReference>
<gene>
    <name evidence="21" type="ORF">ETSY2_03560</name>
</gene>
<protein>
    <recommendedName>
        <fullName evidence="4">non-specific protein-tyrosine kinase</fullName>
        <ecNumber evidence="4">2.7.10.2</ecNumber>
    </recommendedName>
</protein>
<sequence>MAANMNGQPESPWRDSGTSVDVVAYLKVLRKRKWMILIPLLVVLPLSALVLLIQHPSYEATAILLIEPANPRVVKIEEVHTPDHSREYYKSQYALLKSEGLLGRVVDTLSNGAPVTPAPSDTDSLAELIDRLKTRAKEAVQRLRETLGDPSPVVAFDPQEVVRRERIGKLQRSIRVEPVGMRLVHVTIVNPDPRRATTQVNTLAETYVAQNLEAKLSASEQASIWLEDKVQELRAELQQSEAALQAFIAEHKLVPAGLNDKPLVAVEEFKNLTAAYATYKADQVALQAQRRELAQLRKQPFDKLLASVASQMNSPLVDALRQRYAELQVEHGVLLENFKPRHPKVLAVESRMQTVQERITGEIDKYADQLKSENALIAQKVRMFGGRINNKKGEIIASNEDLEAYSSLKRDIDAKRRLYENLLNRMNETEVTKSLETNNVRLYQRAAVPVQPVPQRTLLKFLISAMVVLSFGVGMAFAAEMIDNRFKNLDDVEHYLRIPFLGLIPSYSNKHLSGLVTIEEPRSAVADSYRILRTNLQMMATQRQIASLMITSAVAGEGKTTTSANLGVSFAQLGWKVLIIDADLRRPALYKQFSVTNEAGLSDVLSHQADVDNLIQNTGVHNLRILTSGPIPPNPAELLNAHRLRQLCEHLQAQFDLIIFDCAITLSIPDTLLMASGIGGLCLVHNPDRGEKGGVETAKKMLERANANILGIMFNNVRLKTSTYGDYHYYSSEYTVSQYKKIQS</sequence>
<evidence type="ECO:0000256" key="16">
    <source>
        <dbReference type="SAM" id="Coils"/>
    </source>
</evidence>
<keyword evidence="22" id="KW-1185">Reference proteome</keyword>
<dbReference type="PATRIC" id="fig|1429439.4.peg.607"/>
<comment type="subcellular location">
    <subcellularLocation>
        <location evidence="1">Cell inner membrane</location>
        <topology evidence="1">Multi-pass membrane protein</topology>
    </subcellularLocation>
</comment>
<dbReference type="SUPFAM" id="SSF52540">
    <property type="entry name" value="P-loop containing nucleoside triphosphate hydrolases"/>
    <property type="match status" value="1"/>
</dbReference>
<keyword evidence="8 17" id="KW-0812">Transmembrane</keyword>
<evidence type="ECO:0000259" key="20">
    <source>
        <dbReference type="Pfam" id="PF13807"/>
    </source>
</evidence>
<dbReference type="Proteomes" id="UP000019140">
    <property type="component" value="Unassembled WGS sequence"/>
</dbReference>
<dbReference type="Pfam" id="PF13614">
    <property type="entry name" value="AAA_31"/>
    <property type="match status" value="1"/>
</dbReference>
<dbReference type="EMBL" id="AZHX01000141">
    <property type="protein sequence ID" value="ETX08751.1"/>
    <property type="molecule type" value="Genomic_DNA"/>
</dbReference>
<dbReference type="InterPro" id="IPR003856">
    <property type="entry name" value="LPS_length_determ_N"/>
</dbReference>
<evidence type="ECO:0000256" key="15">
    <source>
        <dbReference type="ARBA" id="ARBA00051245"/>
    </source>
</evidence>
<dbReference type="EC" id="2.7.10.2" evidence="4"/>
<evidence type="ECO:0000256" key="12">
    <source>
        <dbReference type="ARBA" id="ARBA00022989"/>
    </source>
</evidence>
<comment type="caution">
    <text evidence="21">The sequence shown here is derived from an EMBL/GenBank/DDBJ whole genome shotgun (WGS) entry which is preliminary data.</text>
</comment>
<evidence type="ECO:0000259" key="19">
    <source>
        <dbReference type="Pfam" id="PF13614"/>
    </source>
</evidence>
<evidence type="ECO:0000256" key="1">
    <source>
        <dbReference type="ARBA" id="ARBA00004429"/>
    </source>
</evidence>
<evidence type="ECO:0000256" key="11">
    <source>
        <dbReference type="ARBA" id="ARBA00022840"/>
    </source>
</evidence>
<dbReference type="GO" id="GO:0005886">
    <property type="term" value="C:plasma membrane"/>
    <property type="evidence" value="ECO:0007669"/>
    <property type="project" value="UniProtKB-SubCell"/>
</dbReference>
<dbReference type="GO" id="GO:0005524">
    <property type="term" value="F:ATP binding"/>
    <property type="evidence" value="ECO:0007669"/>
    <property type="project" value="UniProtKB-KW"/>
</dbReference>
<name>W4MFR1_9BACT</name>
<dbReference type="GO" id="GO:0042802">
    <property type="term" value="F:identical protein binding"/>
    <property type="evidence" value="ECO:0007669"/>
    <property type="project" value="UniProtKB-ARBA"/>
</dbReference>
<feature type="transmembrane region" description="Helical" evidence="17">
    <location>
        <begin position="34"/>
        <end position="53"/>
    </location>
</feature>
<dbReference type="HOGENOM" id="CLU_009912_2_1_7"/>
<evidence type="ECO:0000256" key="9">
    <source>
        <dbReference type="ARBA" id="ARBA00022741"/>
    </source>
</evidence>
<feature type="coiled-coil region" evidence="16">
    <location>
        <begin position="223"/>
        <end position="250"/>
    </location>
</feature>
<organism evidence="21 22">
    <name type="scientific">Candidatus Entotheonella gemina</name>
    <dbReference type="NCBI Taxonomy" id="1429439"/>
    <lineage>
        <taxon>Bacteria</taxon>
        <taxon>Pseudomonadati</taxon>
        <taxon>Nitrospinota/Tectimicrobiota group</taxon>
        <taxon>Candidatus Tectimicrobiota</taxon>
        <taxon>Candidatus Entotheonellia</taxon>
        <taxon>Candidatus Entotheonellales</taxon>
        <taxon>Candidatus Entotheonellaceae</taxon>
        <taxon>Candidatus Entotheonella</taxon>
    </lineage>
</organism>
<evidence type="ECO:0000256" key="10">
    <source>
        <dbReference type="ARBA" id="ARBA00022777"/>
    </source>
</evidence>
<feature type="coiled-coil region" evidence="16">
    <location>
        <begin position="279"/>
        <end position="337"/>
    </location>
</feature>
<dbReference type="Gene3D" id="3.40.50.300">
    <property type="entry name" value="P-loop containing nucleotide triphosphate hydrolases"/>
    <property type="match status" value="1"/>
</dbReference>
<dbReference type="AlphaFoldDB" id="W4MFR1"/>
<dbReference type="Pfam" id="PF02706">
    <property type="entry name" value="Wzz"/>
    <property type="match status" value="1"/>
</dbReference>
<keyword evidence="5" id="KW-1003">Cell membrane</keyword>
<evidence type="ECO:0000256" key="13">
    <source>
        <dbReference type="ARBA" id="ARBA00023136"/>
    </source>
</evidence>
<evidence type="ECO:0000256" key="5">
    <source>
        <dbReference type="ARBA" id="ARBA00022475"/>
    </source>
</evidence>
<dbReference type="PANTHER" id="PTHR32309:SF13">
    <property type="entry name" value="FERRIC ENTEROBACTIN TRANSPORT PROTEIN FEPE"/>
    <property type="match status" value="1"/>
</dbReference>
<evidence type="ECO:0000256" key="3">
    <source>
        <dbReference type="ARBA" id="ARBA00008883"/>
    </source>
</evidence>
<keyword evidence="9" id="KW-0547">Nucleotide-binding</keyword>
<dbReference type="InterPro" id="IPR032807">
    <property type="entry name" value="GNVR"/>
</dbReference>
<dbReference type="InterPro" id="IPR027417">
    <property type="entry name" value="P-loop_NTPase"/>
</dbReference>
<evidence type="ECO:0000256" key="6">
    <source>
        <dbReference type="ARBA" id="ARBA00022519"/>
    </source>
</evidence>
<evidence type="ECO:0000256" key="8">
    <source>
        <dbReference type="ARBA" id="ARBA00022692"/>
    </source>
</evidence>
<keyword evidence="14" id="KW-0829">Tyrosine-protein kinase</keyword>
<feature type="domain" description="Polysaccharide chain length determinant N-terminal" evidence="18">
    <location>
        <begin position="19"/>
        <end position="109"/>
    </location>
</feature>
<keyword evidence="10" id="KW-0418">Kinase</keyword>
<comment type="similarity">
    <text evidence="2">Belongs to the CpsD/CapB family.</text>
</comment>
<evidence type="ECO:0000256" key="14">
    <source>
        <dbReference type="ARBA" id="ARBA00023137"/>
    </source>
</evidence>
<dbReference type="NCBIfam" id="TIGR01007">
    <property type="entry name" value="eps_fam"/>
    <property type="match status" value="1"/>
</dbReference>
<keyword evidence="6" id="KW-0997">Cell inner membrane</keyword>
<feature type="coiled-coil region" evidence="16">
    <location>
        <begin position="405"/>
        <end position="432"/>
    </location>
</feature>
<evidence type="ECO:0000256" key="7">
    <source>
        <dbReference type="ARBA" id="ARBA00022679"/>
    </source>
</evidence>
<dbReference type="InterPro" id="IPR050445">
    <property type="entry name" value="Bact_polysacc_biosynth/exp"/>
</dbReference>
<dbReference type="FunFam" id="3.40.50.300:FF:000527">
    <property type="entry name" value="Tyrosine-protein kinase etk"/>
    <property type="match status" value="1"/>
</dbReference>
<evidence type="ECO:0000256" key="2">
    <source>
        <dbReference type="ARBA" id="ARBA00007316"/>
    </source>
</evidence>
<evidence type="ECO:0000313" key="22">
    <source>
        <dbReference type="Proteomes" id="UP000019140"/>
    </source>
</evidence>
<evidence type="ECO:0000313" key="21">
    <source>
        <dbReference type="EMBL" id="ETX08751.1"/>
    </source>
</evidence>
<accession>W4MFR1</accession>
<comment type="similarity">
    <text evidence="3">Belongs to the etk/wzc family.</text>
</comment>
<evidence type="ECO:0000256" key="4">
    <source>
        <dbReference type="ARBA" id="ARBA00011903"/>
    </source>
</evidence>